<dbReference type="PANTHER" id="PTHR47272">
    <property type="entry name" value="DDE_TNP_1_7 DOMAIN-CONTAINING PROTEIN"/>
    <property type="match status" value="1"/>
</dbReference>
<comment type="caution">
    <text evidence="2">The sequence shown here is derived from an EMBL/GenBank/DDBJ whole genome shotgun (WGS) entry which is preliminary data.</text>
</comment>
<organism evidence="2 3">
    <name type="scientific">Laodelphax striatellus</name>
    <name type="common">Small brown planthopper</name>
    <name type="synonym">Delphax striatella</name>
    <dbReference type="NCBI Taxonomy" id="195883"/>
    <lineage>
        <taxon>Eukaryota</taxon>
        <taxon>Metazoa</taxon>
        <taxon>Ecdysozoa</taxon>
        <taxon>Arthropoda</taxon>
        <taxon>Hexapoda</taxon>
        <taxon>Insecta</taxon>
        <taxon>Pterygota</taxon>
        <taxon>Neoptera</taxon>
        <taxon>Paraneoptera</taxon>
        <taxon>Hemiptera</taxon>
        <taxon>Auchenorrhyncha</taxon>
        <taxon>Fulgoroidea</taxon>
        <taxon>Delphacidae</taxon>
        <taxon>Criomorphinae</taxon>
        <taxon>Laodelphax</taxon>
    </lineage>
</organism>
<keyword evidence="3" id="KW-1185">Reference proteome</keyword>
<dbReference type="Proteomes" id="UP000291343">
    <property type="component" value="Unassembled WGS sequence"/>
</dbReference>
<accession>A0A482XPI0</accession>
<dbReference type="AlphaFoldDB" id="A0A482XPI0"/>
<gene>
    <name evidence="2" type="ORF">LSTR_LSTR007347</name>
</gene>
<dbReference type="OrthoDB" id="6752040at2759"/>
<sequence>MENFFDMACVNSWLRYKGDCSTQNVPKKDMMDLHFFKIRLAQLLIIGKKRLADSDSEDERPRKKSAGRPGKIPLPPREARTKGALHLSEAMELPFAQCCRNPNCSGKSRVKCTECNVYLCVLKDRNCFLNFHR</sequence>
<dbReference type="EMBL" id="QKKF02004189">
    <property type="protein sequence ID" value="RZF47420.1"/>
    <property type="molecule type" value="Genomic_DNA"/>
</dbReference>
<name>A0A482XPI0_LAOST</name>
<evidence type="ECO:0000256" key="1">
    <source>
        <dbReference type="SAM" id="MobiDB-lite"/>
    </source>
</evidence>
<dbReference type="InParanoid" id="A0A482XPI0"/>
<proteinExistence type="predicted"/>
<evidence type="ECO:0000313" key="2">
    <source>
        <dbReference type="EMBL" id="RZF47420.1"/>
    </source>
</evidence>
<reference evidence="2 3" key="1">
    <citation type="journal article" date="2017" name="Gigascience">
        <title>Genome sequence of the small brown planthopper, Laodelphax striatellus.</title>
        <authorList>
            <person name="Zhu J."/>
            <person name="Jiang F."/>
            <person name="Wang X."/>
            <person name="Yang P."/>
            <person name="Bao Y."/>
            <person name="Zhao W."/>
            <person name="Wang W."/>
            <person name="Lu H."/>
            <person name="Wang Q."/>
            <person name="Cui N."/>
            <person name="Li J."/>
            <person name="Chen X."/>
            <person name="Luo L."/>
            <person name="Yu J."/>
            <person name="Kang L."/>
            <person name="Cui F."/>
        </authorList>
    </citation>
    <scope>NUCLEOTIDE SEQUENCE [LARGE SCALE GENOMIC DNA]</scope>
    <source>
        <strain evidence="2">Lst14</strain>
    </source>
</reference>
<evidence type="ECO:0000313" key="3">
    <source>
        <dbReference type="Proteomes" id="UP000291343"/>
    </source>
</evidence>
<dbReference type="PANTHER" id="PTHR47272:SF2">
    <property type="entry name" value="PIGGYBAC TRANSPOSABLE ELEMENT-DERIVED PROTEIN 3-LIKE"/>
    <property type="match status" value="1"/>
</dbReference>
<dbReference type="STRING" id="195883.A0A482XPI0"/>
<feature type="region of interest" description="Disordered" evidence="1">
    <location>
        <begin position="51"/>
        <end position="79"/>
    </location>
</feature>
<dbReference type="SMR" id="A0A482XPI0"/>
<protein>
    <submittedName>
        <fullName evidence="2">Uncharacterized protein</fullName>
    </submittedName>
</protein>